<name>A0AAE1H8E0_9NEOP</name>
<keyword evidence="2" id="KW-1185">Reference proteome</keyword>
<dbReference type="AlphaFoldDB" id="A0AAE1H8E0"/>
<comment type="caution">
    <text evidence="1">The sequence shown here is derived from an EMBL/GenBank/DDBJ whole genome shotgun (WGS) entry which is preliminary data.</text>
</comment>
<evidence type="ECO:0000313" key="2">
    <source>
        <dbReference type="Proteomes" id="UP001219518"/>
    </source>
</evidence>
<dbReference type="EMBL" id="JAHWGI010000575">
    <property type="protein sequence ID" value="KAK3916722.1"/>
    <property type="molecule type" value="Genomic_DNA"/>
</dbReference>
<reference evidence="1" key="2">
    <citation type="journal article" date="2023" name="BMC Genomics">
        <title>Pest status, molecular evolution, and epigenetic factors derived from the genome assembly of Frankliniella fusca, a thysanopteran phytovirus vector.</title>
        <authorList>
            <person name="Catto M.A."/>
            <person name="Labadie P.E."/>
            <person name="Jacobson A.L."/>
            <person name="Kennedy G.G."/>
            <person name="Srinivasan R."/>
            <person name="Hunt B.G."/>
        </authorList>
    </citation>
    <scope>NUCLEOTIDE SEQUENCE</scope>
    <source>
        <strain evidence="1">PL_HMW_Pooled</strain>
    </source>
</reference>
<protein>
    <submittedName>
        <fullName evidence="1">Phosphatase MG263</fullName>
    </submittedName>
</protein>
<gene>
    <name evidence="1" type="ORF">KUF71_006354</name>
</gene>
<evidence type="ECO:0000313" key="1">
    <source>
        <dbReference type="EMBL" id="KAK3916722.1"/>
    </source>
</evidence>
<organism evidence="1 2">
    <name type="scientific">Frankliniella fusca</name>
    <dbReference type="NCBI Taxonomy" id="407009"/>
    <lineage>
        <taxon>Eukaryota</taxon>
        <taxon>Metazoa</taxon>
        <taxon>Ecdysozoa</taxon>
        <taxon>Arthropoda</taxon>
        <taxon>Hexapoda</taxon>
        <taxon>Insecta</taxon>
        <taxon>Pterygota</taxon>
        <taxon>Neoptera</taxon>
        <taxon>Paraneoptera</taxon>
        <taxon>Thysanoptera</taxon>
        <taxon>Terebrantia</taxon>
        <taxon>Thripoidea</taxon>
        <taxon>Thripidae</taxon>
        <taxon>Frankliniella</taxon>
    </lineage>
</organism>
<reference evidence="1" key="1">
    <citation type="submission" date="2021-07" db="EMBL/GenBank/DDBJ databases">
        <authorList>
            <person name="Catto M.A."/>
            <person name="Jacobson A."/>
            <person name="Kennedy G."/>
            <person name="Labadie P."/>
            <person name="Hunt B.G."/>
            <person name="Srinivasan R."/>
        </authorList>
    </citation>
    <scope>NUCLEOTIDE SEQUENCE</scope>
    <source>
        <strain evidence="1">PL_HMW_Pooled</strain>
        <tissue evidence="1">Head</tissue>
    </source>
</reference>
<proteinExistence type="predicted"/>
<sequence length="139" mass="16159">MPNPPPEQHHVAEGRRPTPEQQMYLLCAMEKNIAFSQGEFFSGMGKDDHRREWENLKKSLERFPNAAIKSVSKWQKYWSDQRNAVKRRAREVRNHHDRGTGGGYPTHLLTNYQQRVLTCMGGWKRVVGISSAKEVLNVR</sequence>
<dbReference type="Proteomes" id="UP001219518">
    <property type="component" value="Unassembled WGS sequence"/>
</dbReference>
<accession>A0AAE1H8E0</accession>